<dbReference type="AlphaFoldDB" id="A0A1Y5T432"/>
<dbReference type="Proteomes" id="UP000193200">
    <property type="component" value="Unassembled WGS sequence"/>
</dbReference>
<evidence type="ECO:0000313" key="2">
    <source>
        <dbReference type="EMBL" id="SLN54881.1"/>
    </source>
</evidence>
<sequence>MTRLLRTRLLRTRLLRTLALGLPLGLGAGIIAAQAQATWEIDLAEEVMAAENCDVEYLSHVVEREIDGKQLVMVKVHCRDARAFDAMRPDEFELFQFNECRNVNEEAEC</sequence>
<dbReference type="InParanoid" id="A0A1Y5T432"/>
<evidence type="ECO:0000313" key="3">
    <source>
        <dbReference type="Proteomes" id="UP000193200"/>
    </source>
</evidence>
<evidence type="ECO:0000256" key="1">
    <source>
        <dbReference type="SAM" id="SignalP"/>
    </source>
</evidence>
<reference evidence="2 3" key="1">
    <citation type="submission" date="2017-03" db="EMBL/GenBank/DDBJ databases">
        <authorList>
            <person name="Afonso C.L."/>
            <person name="Miller P.J."/>
            <person name="Scott M.A."/>
            <person name="Spackman E."/>
            <person name="Goraichik I."/>
            <person name="Dimitrov K.M."/>
            <person name="Suarez D.L."/>
            <person name="Swayne D.E."/>
        </authorList>
    </citation>
    <scope>NUCLEOTIDE SEQUENCE [LARGE SCALE GENOMIC DNA]</scope>
    <source>
        <strain evidence="2 3">CECT 7691</strain>
    </source>
</reference>
<keyword evidence="1" id="KW-0732">Signal</keyword>
<dbReference type="RefSeq" id="WP_085883710.1">
    <property type="nucleotide sequence ID" value="NZ_FWFR01000002.1"/>
</dbReference>
<organism evidence="2 3">
    <name type="scientific">Oceanibacterium hippocampi</name>
    <dbReference type="NCBI Taxonomy" id="745714"/>
    <lineage>
        <taxon>Bacteria</taxon>
        <taxon>Pseudomonadati</taxon>
        <taxon>Pseudomonadota</taxon>
        <taxon>Alphaproteobacteria</taxon>
        <taxon>Sneathiellales</taxon>
        <taxon>Sneathiellaceae</taxon>
        <taxon>Oceanibacterium</taxon>
    </lineage>
</organism>
<gene>
    <name evidence="2" type="ORF">OCH7691_02343</name>
</gene>
<dbReference type="OrthoDB" id="7933775at2"/>
<keyword evidence="3" id="KW-1185">Reference proteome</keyword>
<protein>
    <submittedName>
        <fullName evidence="2">Uncharacterized protein</fullName>
    </submittedName>
</protein>
<name>A0A1Y5T432_9PROT</name>
<proteinExistence type="predicted"/>
<dbReference type="EMBL" id="FWFR01000002">
    <property type="protein sequence ID" value="SLN54881.1"/>
    <property type="molecule type" value="Genomic_DNA"/>
</dbReference>
<feature type="chain" id="PRO_5012170135" evidence="1">
    <location>
        <begin position="38"/>
        <end position="109"/>
    </location>
</feature>
<feature type="signal peptide" evidence="1">
    <location>
        <begin position="1"/>
        <end position="37"/>
    </location>
</feature>
<accession>A0A1Y5T432</accession>